<feature type="transmembrane region" description="Helical" evidence="16">
    <location>
        <begin position="258"/>
        <end position="275"/>
    </location>
</feature>
<feature type="domain" description="HMA" evidence="17">
    <location>
        <begin position="16"/>
        <end position="81"/>
    </location>
</feature>
<dbReference type="InterPro" id="IPR001757">
    <property type="entry name" value="P_typ_ATPase"/>
</dbReference>
<dbReference type="SUPFAM" id="SSF55008">
    <property type="entry name" value="HMA, heavy metal-associated domain"/>
    <property type="match status" value="2"/>
</dbReference>
<dbReference type="EMBL" id="AUZX01001844">
    <property type="protein sequence ID" value="EQD78025.1"/>
    <property type="molecule type" value="Genomic_DNA"/>
</dbReference>
<dbReference type="NCBIfam" id="TIGR01525">
    <property type="entry name" value="ATPase-IB_hvy"/>
    <property type="match status" value="1"/>
</dbReference>
<dbReference type="CDD" id="cd00371">
    <property type="entry name" value="HMA"/>
    <property type="match status" value="2"/>
</dbReference>
<evidence type="ECO:0000256" key="13">
    <source>
        <dbReference type="ARBA" id="ARBA00023008"/>
    </source>
</evidence>
<feature type="transmembrane region" description="Helical" evidence="16">
    <location>
        <begin position="750"/>
        <end position="767"/>
    </location>
</feature>
<feature type="transmembrane region" description="Helical" evidence="16">
    <location>
        <begin position="173"/>
        <end position="192"/>
    </location>
</feature>
<keyword evidence="14" id="KW-0406">Ion transport</keyword>
<evidence type="ECO:0000259" key="17">
    <source>
        <dbReference type="PROSITE" id="PS50846"/>
    </source>
</evidence>
<dbReference type="PROSITE" id="PS50846">
    <property type="entry name" value="HMA_2"/>
    <property type="match status" value="2"/>
</dbReference>
<dbReference type="SUPFAM" id="SSF81653">
    <property type="entry name" value="Calcium ATPase, transduction domain A"/>
    <property type="match status" value="1"/>
</dbReference>
<dbReference type="InterPro" id="IPR036412">
    <property type="entry name" value="HAD-like_sf"/>
</dbReference>
<dbReference type="NCBIfam" id="TIGR01494">
    <property type="entry name" value="ATPase_P-type"/>
    <property type="match status" value="1"/>
</dbReference>
<dbReference type="AlphaFoldDB" id="T1D6Y0"/>
<dbReference type="PANTHER" id="PTHR43520">
    <property type="entry name" value="ATP7, ISOFORM B"/>
    <property type="match status" value="1"/>
</dbReference>
<dbReference type="InterPro" id="IPR006122">
    <property type="entry name" value="HMA_Cu_ion-bd"/>
</dbReference>
<evidence type="ECO:0000256" key="3">
    <source>
        <dbReference type="ARBA" id="ARBA00022448"/>
    </source>
</evidence>
<evidence type="ECO:0000256" key="10">
    <source>
        <dbReference type="ARBA" id="ARBA00022842"/>
    </source>
</evidence>
<keyword evidence="15 16" id="KW-0472">Membrane</keyword>
<dbReference type="InterPro" id="IPR023299">
    <property type="entry name" value="ATPase_P-typ_cyto_dom_N"/>
</dbReference>
<name>T1D6Y0_9ZZZZ</name>
<feature type="transmembrane region" description="Helical" evidence="16">
    <location>
        <begin position="409"/>
        <end position="430"/>
    </location>
</feature>
<dbReference type="Gene3D" id="3.40.1110.10">
    <property type="entry name" value="Calcium-transporting ATPase, cytoplasmic domain N"/>
    <property type="match status" value="1"/>
</dbReference>
<dbReference type="InterPro" id="IPR044492">
    <property type="entry name" value="P_typ_ATPase_HD_dom"/>
</dbReference>
<keyword evidence="9" id="KW-0067">ATP-binding</keyword>
<proteinExistence type="inferred from homology"/>
<evidence type="ECO:0000256" key="8">
    <source>
        <dbReference type="ARBA" id="ARBA00022796"/>
    </source>
</evidence>
<dbReference type="GO" id="GO:0016020">
    <property type="term" value="C:membrane"/>
    <property type="evidence" value="ECO:0007669"/>
    <property type="project" value="InterPro"/>
</dbReference>
<keyword evidence="8" id="KW-0187">Copper transport</keyword>
<dbReference type="Gene3D" id="2.70.150.10">
    <property type="entry name" value="Calcium-transporting ATPase, cytoplasmic transduction domain A"/>
    <property type="match status" value="1"/>
</dbReference>
<evidence type="ECO:0000256" key="5">
    <source>
        <dbReference type="ARBA" id="ARBA00022723"/>
    </source>
</evidence>
<dbReference type="NCBIfam" id="TIGR00003">
    <property type="entry name" value="copper ion binding protein"/>
    <property type="match status" value="1"/>
</dbReference>
<dbReference type="InterPro" id="IPR036163">
    <property type="entry name" value="HMA_dom_sf"/>
</dbReference>
<keyword evidence="7" id="KW-0547">Nucleotide-binding</keyword>
<dbReference type="CDD" id="cd02094">
    <property type="entry name" value="P-type_ATPase_Cu-like"/>
    <property type="match status" value="1"/>
</dbReference>
<comment type="similarity">
    <text evidence="2">Belongs to the cation transport ATPase (P-type) (TC 3.A.3) family. Type IB subfamily.</text>
</comment>
<dbReference type="InterPro" id="IPR017969">
    <property type="entry name" value="Heavy-metal-associated_CS"/>
</dbReference>
<sequence length="806" mass="83393">MHAAPAQRSSPSATAARVQLPVSGMSCATCVGRVERALSALPGVTASVNLASNHADVSFDPARVGVTAIVEAVRDAGYEVPHETLELAIAGMTCASCAGRVENALRGVPGVLRASVNLATERASVEGFAGALQIASLVAAVDRAGYGAEPLTGDVESERALAQAEARRARRQLLLLLTAAVLSLPLMLPMFGVMLPGWLALLLATPVQFGFGARFYLAAWRALRARTSNMDLLVALGTSTAYFYSVYLLLVAPGAHGYFEASALVITLVLAGKWLEARAKRSTTAALRALMTLRPQHARVLRGDAEIELPIAAVALGDVVVVRPGEKLPVDGIVRRGHSDVDESLISGESMPVAKSVGERVTGGALNGGGLLHIETTAVGAESTLARIIALVEHAQMGKAPVQRAVDRVAAVFVPVTLGVAACAFLGWWLLAGDAAAGIIAAVSVMVIACPCALGLATPTAMMVGTGAAARAGILIRDAAALEQAHRIDTLVLDKTGTLTRGHPAVTDVLACDGDAQALLALAAAAQSGSEHPLARAVLERAAGITRPALEHFESHPGSGLSARVGGRAIIIGNRLLLQRHGIDRAALEDAVSALETQGRTLMWIAQTQPQARLLGAIAVADPLREGAVEAVRRLRADGLRIVLLTGDNARTAAQVAAALGIERVEAEKLPAAKADAVRRLQAAGRCVGMVGDGVNDAPALAVADVGIAMGSGTDVAMQTAGITLMRGDPMLIADAIEVSRATWRKIRQGLFWAFIYNALGMPLAAFGLLSPVLAGAAMALSSVSVVSNALLLRRWRPRAANHDSV</sequence>
<feature type="transmembrane region" description="Helical" evidence="16">
    <location>
        <begin position="198"/>
        <end position="220"/>
    </location>
</feature>
<evidence type="ECO:0000256" key="1">
    <source>
        <dbReference type="ARBA" id="ARBA00004127"/>
    </source>
</evidence>
<reference evidence="18" key="1">
    <citation type="submission" date="2013-08" db="EMBL/GenBank/DDBJ databases">
        <authorList>
            <person name="Mendez C."/>
            <person name="Richter M."/>
            <person name="Ferrer M."/>
            <person name="Sanchez J."/>
        </authorList>
    </citation>
    <scope>NUCLEOTIDE SEQUENCE</scope>
</reference>
<evidence type="ECO:0000256" key="9">
    <source>
        <dbReference type="ARBA" id="ARBA00022840"/>
    </source>
</evidence>
<dbReference type="Pfam" id="PF00702">
    <property type="entry name" value="Hydrolase"/>
    <property type="match status" value="1"/>
</dbReference>
<dbReference type="NCBIfam" id="TIGR01512">
    <property type="entry name" value="ATPase-IB2_Cd"/>
    <property type="match status" value="1"/>
</dbReference>
<dbReference type="GO" id="GO:0043682">
    <property type="term" value="F:P-type divalent copper transporter activity"/>
    <property type="evidence" value="ECO:0007669"/>
    <property type="project" value="TreeGrafter"/>
</dbReference>
<evidence type="ECO:0000256" key="12">
    <source>
        <dbReference type="ARBA" id="ARBA00022989"/>
    </source>
</evidence>
<feature type="transmembrane region" description="Helical" evidence="16">
    <location>
        <begin position="232"/>
        <end position="252"/>
    </location>
</feature>
<organism evidence="18">
    <name type="scientific">mine drainage metagenome</name>
    <dbReference type="NCBI Taxonomy" id="410659"/>
    <lineage>
        <taxon>unclassified sequences</taxon>
        <taxon>metagenomes</taxon>
        <taxon>ecological metagenomes</taxon>
    </lineage>
</organism>
<evidence type="ECO:0000256" key="16">
    <source>
        <dbReference type="SAM" id="Phobius"/>
    </source>
</evidence>
<dbReference type="GO" id="GO:0005507">
    <property type="term" value="F:copper ion binding"/>
    <property type="evidence" value="ECO:0007669"/>
    <property type="project" value="InterPro"/>
</dbReference>
<dbReference type="SFLD" id="SFLDS00003">
    <property type="entry name" value="Haloacid_Dehalogenase"/>
    <property type="match status" value="1"/>
</dbReference>
<comment type="subcellular location">
    <subcellularLocation>
        <location evidence="1">Endomembrane system</location>
        <topology evidence="1">Multi-pass membrane protein</topology>
    </subcellularLocation>
</comment>
<keyword evidence="12 16" id="KW-1133">Transmembrane helix</keyword>
<evidence type="ECO:0000256" key="7">
    <source>
        <dbReference type="ARBA" id="ARBA00022741"/>
    </source>
</evidence>
<dbReference type="FunFam" id="3.30.70.100:FF:000005">
    <property type="entry name" value="Copper-exporting P-type ATPase A"/>
    <property type="match status" value="2"/>
</dbReference>
<dbReference type="Pfam" id="PF00403">
    <property type="entry name" value="HMA"/>
    <property type="match status" value="2"/>
</dbReference>
<comment type="caution">
    <text evidence="18">The sequence shown here is derived from an EMBL/GenBank/DDBJ whole genome shotgun (WGS) entry which is preliminary data.</text>
</comment>
<dbReference type="InterPro" id="IPR027256">
    <property type="entry name" value="P-typ_ATPase_IB"/>
</dbReference>
<dbReference type="GO" id="GO:0016887">
    <property type="term" value="F:ATP hydrolysis activity"/>
    <property type="evidence" value="ECO:0007669"/>
    <property type="project" value="InterPro"/>
</dbReference>
<dbReference type="PANTHER" id="PTHR43520:SF8">
    <property type="entry name" value="P-TYPE CU(+) TRANSPORTER"/>
    <property type="match status" value="1"/>
</dbReference>
<keyword evidence="4 16" id="KW-0812">Transmembrane</keyword>
<keyword evidence="5" id="KW-0479">Metal-binding</keyword>
<dbReference type="PRINTS" id="PR00943">
    <property type="entry name" value="CUATPASE"/>
</dbReference>
<dbReference type="NCBIfam" id="TIGR01511">
    <property type="entry name" value="ATPase-IB1_Cu"/>
    <property type="match status" value="1"/>
</dbReference>
<keyword evidence="3" id="KW-0813">Transport</keyword>
<evidence type="ECO:0000256" key="14">
    <source>
        <dbReference type="ARBA" id="ARBA00023065"/>
    </source>
</evidence>
<feature type="transmembrane region" description="Helical" evidence="16">
    <location>
        <begin position="436"/>
        <end position="457"/>
    </location>
</feature>
<dbReference type="Gene3D" id="3.30.70.100">
    <property type="match status" value="2"/>
</dbReference>
<evidence type="ECO:0000256" key="11">
    <source>
        <dbReference type="ARBA" id="ARBA00022967"/>
    </source>
</evidence>
<dbReference type="FunFam" id="2.70.150.10:FF:000002">
    <property type="entry name" value="Copper-transporting ATPase 1, putative"/>
    <property type="match status" value="1"/>
</dbReference>
<dbReference type="SUPFAM" id="SSF56784">
    <property type="entry name" value="HAD-like"/>
    <property type="match status" value="1"/>
</dbReference>
<dbReference type="PROSITE" id="PS01047">
    <property type="entry name" value="HMA_1"/>
    <property type="match status" value="2"/>
</dbReference>
<dbReference type="SFLD" id="SFLDG00002">
    <property type="entry name" value="C1.7:_P-type_atpase_like"/>
    <property type="match status" value="1"/>
</dbReference>
<dbReference type="SFLD" id="SFLDF00027">
    <property type="entry name" value="p-type_atpase"/>
    <property type="match status" value="1"/>
</dbReference>
<feature type="transmembrane region" description="Helical" evidence="16">
    <location>
        <begin position="773"/>
        <end position="793"/>
    </location>
</feature>
<gene>
    <name evidence="18" type="ORF">B1A_02485</name>
</gene>
<reference evidence="18" key="2">
    <citation type="journal article" date="2014" name="ISME J.">
        <title>Microbial stratification in low pH oxic and suboxic macroscopic growths along an acid mine drainage.</title>
        <authorList>
            <person name="Mendez-Garcia C."/>
            <person name="Mesa V."/>
            <person name="Sprenger R.R."/>
            <person name="Richter M."/>
            <person name="Diez M.S."/>
            <person name="Solano J."/>
            <person name="Bargiela R."/>
            <person name="Golyshina O.V."/>
            <person name="Manteca A."/>
            <person name="Ramos J.L."/>
            <person name="Gallego J.R."/>
            <person name="Llorente I."/>
            <person name="Martins Dos Santos V.A."/>
            <person name="Jensen O.N."/>
            <person name="Pelaez A.I."/>
            <person name="Sanchez J."/>
            <person name="Ferrer M."/>
        </authorList>
    </citation>
    <scope>NUCLEOTIDE SEQUENCE</scope>
</reference>
<dbReference type="InterPro" id="IPR018303">
    <property type="entry name" value="ATPase_P-typ_P_site"/>
</dbReference>
<dbReference type="GO" id="GO:0012505">
    <property type="term" value="C:endomembrane system"/>
    <property type="evidence" value="ECO:0007669"/>
    <property type="project" value="UniProtKB-SubCell"/>
</dbReference>
<dbReference type="InterPro" id="IPR006121">
    <property type="entry name" value="HMA_dom"/>
</dbReference>
<dbReference type="GO" id="GO:0055070">
    <property type="term" value="P:copper ion homeostasis"/>
    <property type="evidence" value="ECO:0007669"/>
    <property type="project" value="TreeGrafter"/>
</dbReference>
<keyword evidence="6" id="KW-0677">Repeat</keyword>
<keyword evidence="10" id="KW-0460">Magnesium</keyword>
<dbReference type="InterPro" id="IPR008250">
    <property type="entry name" value="ATPase_P-typ_transduc_dom_A_sf"/>
</dbReference>
<dbReference type="InterPro" id="IPR023298">
    <property type="entry name" value="ATPase_P-typ_TM_dom_sf"/>
</dbReference>
<evidence type="ECO:0000256" key="15">
    <source>
        <dbReference type="ARBA" id="ARBA00023136"/>
    </source>
</evidence>
<dbReference type="GO" id="GO:0005524">
    <property type="term" value="F:ATP binding"/>
    <property type="evidence" value="ECO:0007669"/>
    <property type="project" value="UniProtKB-KW"/>
</dbReference>
<dbReference type="SUPFAM" id="SSF81665">
    <property type="entry name" value="Calcium ATPase, transmembrane domain M"/>
    <property type="match status" value="1"/>
</dbReference>
<dbReference type="InterPro" id="IPR059000">
    <property type="entry name" value="ATPase_P-type_domA"/>
</dbReference>
<dbReference type="PROSITE" id="PS00154">
    <property type="entry name" value="ATPASE_E1_E2"/>
    <property type="match status" value="1"/>
</dbReference>
<keyword evidence="11" id="KW-1278">Translocase</keyword>
<dbReference type="PRINTS" id="PR00119">
    <property type="entry name" value="CATATPASE"/>
</dbReference>
<evidence type="ECO:0000313" key="18">
    <source>
        <dbReference type="EMBL" id="EQD78025.1"/>
    </source>
</evidence>
<dbReference type="InterPro" id="IPR023214">
    <property type="entry name" value="HAD_sf"/>
</dbReference>
<evidence type="ECO:0000256" key="6">
    <source>
        <dbReference type="ARBA" id="ARBA00022737"/>
    </source>
</evidence>
<accession>T1D6Y0</accession>
<feature type="domain" description="HMA" evidence="17">
    <location>
        <begin position="83"/>
        <end position="149"/>
    </location>
</feature>
<dbReference type="Pfam" id="PF00122">
    <property type="entry name" value="E1-E2_ATPase"/>
    <property type="match status" value="1"/>
</dbReference>
<evidence type="ECO:0000256" key="4">
    <source>
        <dbReference type="ARBA" id="ARBA00022692"/>
    </source>
</evidence>
<protein>
    <submittedName>
        <fullName evidence="18">Heavy metal-transporting ATPase</fullName>
    </submittedName>
</protein>
<dbReference type="Gene3D" id="3.40.50.1000">
    <property type="entry name" value="HAD superfamily/HAD-like"/>
    <property type="match status" value="1"/>
</dbReference>
<keyword evidence="13" id="KW-0186">Copper</keyword>
<evidence type="ECO:0000256" key="2">
    <source>
        <dbReference type="ARBA" id="ARBA00006024"/>
    </source>
</evidence>